<dbReference type="NCBIfam" id="TIGR00153">
    <property type="entry name" value="TIGR00153 family protein"/>
    <property type="match status" value="1"/>
</dbReference>
<reference evidence="2" key="1">
    <citation type="submission" date="2020-09" db="EMBL/GenBank/DDBJ databases">
        <title>Desulfogranum mesoprofundum gen. nov., sp. nov., a novel mesophilic, sulfate-reducing chemolithoautotroph isolated from a deep-sea hydrothermal vent chimney in the Suiyo Seamount.</title>
        <authorList>
            <person name="Hashimoto Y."/>
            <person name="Nakagawa S."/>
        </authorList>
    </citation>
    <scope>NUCLEOTIDE SEQUENCE</scope>
    <source>
        <strain evidence="2">KT2</strain>
    </source>
</reference>
<keyword evidence="3" id="KW-1185">Reference proteome</keyword>
<dbReference type="PANTHER" id="PTHR36536">
    <property type="entry name" value="UPF0111 PROTEIN HI_1603"/>
    <property type="match status" value="1"/>
</dbReference>
<dbReference type="KEGG" id="dbk:DGMP_19310"/>
<evidence type="ECO:0000256" key="1">
    <source>
        <dbReference type="SAM" id="Coils"/>
    </source>
</evidence>
<evidence type="ECO:0000313" key="2">
    <source>
        <dbReference type="EMBL" id="BCL61238.1"/>
    </source>
</evidence>
<dbReference type="InterPro" id="IPR002727">
    <property type="entry name" value="DUF47"/>
</dbReference>
<dbReference type="Pfam" id="PF01865">
    <property type="entry name" value="PhoU_div"/>
    <property type="match status" value="1"/>
</dbReference>
<evidence type="ECO:0000313" key="3">
    <source>
        <dbReference type="Proteomes" id="UP000826725"/>
    </source>
</evidence>
<accession>A0A8D5FLK1</accession>
<feature type="coiled-coil region" evidence="1">
    <location>
        <begin position="43"/>
        <end position="70"/>
    </location>
</feature>
<sequence length="228" mass="25797">MAFLPNSPLSGLLRGSPFKPIQEHMQVVFSCVCLVPPLFDALYKKDSKQLSEVAEQIKSLETDADKLKSTFRLNMPKSLFLPVDRKDLLSLIGDQDHIADTAEEICKILTYRQMEVPEAIKELLDELLEGTMEIASEAKAMIEQLDELLELGFGGREFDKVSQMISGVRRSEHNIDAILHRTRTALFAIENDLTPVSVIFWYKLIDLLGNISDQCENLADRLLLFLSK</sequence>
<dbReference type="PANTHER" id="PTHR36536:SF3">
    <property type="entry name" value="UPF0111 PROTEIN HI_1603"/>
    <property type="match status" value="1"/>
</dbReference>
<protein>
    <submittedName>
        <fullName evidence="2">Phosphate transport regulator</fullName>
    </submittedName>
</protein>
<dbReference type="EMBL" id="AP024086">
    <property type="protein sequence ID" value="BCL61238.1"/>
    <property type="molecule type" value="Genomic_DNA"/>
</dbReference>
<dbReference type="RefSeq" id="WP_228857269.1">
    <property type="nucleotide sequence ID" value="NZ_AP024086.1"/>
</dbReference>
<dbReference type="InterPro" id="IPR018445">
    <property type="entry name" value="Put_Phosphate_transp_reg"/>
</dbReference>
<proteinExistence type="predicted"/>
<dbReference type="AlphaFoldDB" id="A0A8D5FLK1"/>
<keyword evidence="1" id="KW-0175">Coiled coil</keyword>
<name>A0A8D5FLK1_9BACT</name>
<dbReference type="Proteomes" id="UP000826725">
    <property type="component" value="Chromosome"/>
</dbReference>
<gene>
    <name evidence="2" type="ORF">DGMP_19310</name>
</gene>
<organism evidence="2 3">
    <name type="scientific">Desulfomarina profundi</name>
    <dbReference type="NCBI Taxonomy" id="2772557"/>
    <lineage>
        <taxon>Bacteria</taxon>
        <taxon>Pseudomonadati</taxon>
        <taxon>Thermodesulfobacteriota</taxon>
        <taxon>Desulfobulbia</taxon>
        <taxon>Desulfobulbales</taxon>
        <taxon>Desulfobulbaceae</taxon>
        <taxon>Desulfomarina</taxon>
    </lineage>
</organism>